<gene>
    <name evidence="1" type="ORF">K432DRAFT_293122</name>
</gene>
<proteinExistence type="predicted"/>
<name>A0A8E2EFA2_9PEZI</name>
<organism evidence="1 2">
    <name type="scientific">Lepidopterella palustris CBS 459.81</name>
    <dbReference type="NCBI Taxonomy" id="1314670"/>
    <lineage>
        <taxon>Eukaryota</taxon>
        <taxon>Fungi</taxon>
        <taxon>Dikarya</taxon>
        <taxon>Ascomycota</taxon>
        <taxon>Pezizomycotina</taxon>
        <taxon>Dothideomycetes</taxon>
        <taxon>Pleosporomycetidae</taxon>
        <taxon>Mytilinidiales</taxon>
        <taxon>Argynnaceae</taxon>
        <taxon>Lepidopterella</taxon>
    </lineage>
</organism>
<feature type="non-terminal residue" evidence="1">
    <location>
        <position position="1"/>
    </location>
</feature>
<keyword evidence="2" id="KW-1185">Reference proteome</keyword>
<sequence>LTPSIFCNWYENTHIQKVAALSGVPSAVRYEAITSPPYPGFLSEDASWLAVYGMPDIEFQQSAEFKVMGRQSEPRMGLLEDVFKKARFDMKCYECVEVH</sequence>
<dbReference type="OrthoDB" id="2851338at2759"/>
<accession>A0A8E2EFA2</accession>
<evidence type="ECO:0000313" key="2">
    <source>
        <dbReference type="Proteomes" id="UP000250266"/>
    </source>
</evidence>
<protein>
    <submittedName>
        <fullName evidence="1">Uncharacterized protein</fullName>
    </submittedName>
</protein>
<reference evidence="1 2" key="1">
    <citation type="journal article" date="2016" name="Nat. Commun.">
        <title>Ectomycorrhizal ecology is imprinted in the genome of the dominant symbiotic fungus Cenococcum geophilum.</title>
        <authorList>
            <consortium name="DOE Joint Genome Institute"/>
            <person name="Peter M."/>
            <person name="Kohler A."/>
            <person name="Ohm R.A."/>
            <person name="Kuo A."/>
            <person name="Krutzmann J."/>
            <person name="Morin E."/>
            <person name="Arend M."/>
            <person name="Barry K.W."/>
            <person name="Binder M."/>
            <person name="Choi C."/>
            <person name="Clum A."/>
            <person name="Copeland A."/>
            <person name="Grisel N."/>
            <person name="Haridas S."/>
            <person name="Kipfer T."/>
            <person name="LaButti K."/>
            <person name="Lindquist E."/>
            <person name="Lipzen A."/>
            <person name="Maire R."/>
            <person name="Meier B."/>
            <person name="Mihaltcheva S."/>
            <person name="Molinier V."/>
            <person name="Murat C."/>
            <person name="Poggeler S."/>
            <person name="Quandt C.A."/>
            <person name="Sperisen C."/>
            <person name="Tritt A."/>
            <person name="Tisserant E."/>
            <person name="Crous P.W."/>
            <person name="Henrissat B."/>
            <person name="Nehls U."/>
            <person name="Egli S."/>
            <person name="Spatafora J.W."/>
            <person name="Grigoriev I.V."/>
            <person name="Martin F.M."/>
        </authorList>
    </citation>
    <scope>NUCLEOTIDE SEQUENCE [LARGE SCALE GENOMIC DNA]</scope>
    <source>
        <strain evidence="1 2">CBS 459.81</strain>
    </source>
</reference>
<dbReference type="Proteomes" id="UP000250266">
    <property type="component" value="Unassembled WGS sequence"/>
</dbReference>
<dbReference type="AlphaFoldDB" id="A0A8E2EFA2"/>
<dbReference type="EMBL" id="KV744886">
    <property type="protein sequence ID" value="OCK82483.1"/>
    <property type="molecule type" value="Genomic_DNA"/>
</dbReference>
<evidence type="ECO:0000313" key="1">
    <source>
        <dbReference type="EMBL" id="OCK82483.1"/>
    </source>
</evidence>